<dbReference type="SUPFAM" id="SSF49899">
    <property type="entry name" value="Concanavalin A-like lectins/glucanases"/>
    <property type="match status" value="1"/>
</dbReference>
<dbReference type="STRING" id="28377.ENSACAP00000001292"/>
<dbReference type="Ensembl" id="ENSACAT00000001325.4">
    <property type="protein sequence ID" value="ENSACAP00000001292.3"/>
    <property type="gene ID" value="ENSACAG00000001184.4"/>
</dbReference>
<evidence type="ECO:0000313" key="5">
    <source>
        <dbReference type="Proteomes" id="UP000001646"/>
    </source>
</evidence>
<reference evidence="4" key="3">
    <citation type="submission" date="2025-09" db="UniProtKB">
        <authorList>
            <consortium name="Ensembl"/>
        </authorList>
    </citation>
    <scope>IDENTIFICATION</scope>
</reference>
<keyword evidence="2" id="KW-0677">Repeat</keyword>
<keyword evidence="5" id="KW-1185">Reference proteome</keyword>
<reference evidence="4" key="1">
    <citation type="submission" date="2009-12" db="EMBL/GenBank/DDBJ databases">
        <title>The Genome Sequence of Anolis carolinensis (Green Anole Lizard).</title>
        <authorList>
            <consortium name="The Genome Sequencing Platform"/>
            <person name="Di Palma F."/>
            <person name="Alfoldi J."/>
            <person name="Heiman D."/>
            <person name="Young S."/>
            <person name="Grabherr M."/>
            <person name="Johnson J."/>
            <person name="Lander E.S."/>
            <person name="Lindblad-Toh K."/>
        </authorList>
    </citation>
    <scope>NUCLEOTIDE SEQUENCE [LARGE SCALE GENOMIC DNA]</scope>
    <source>
        <strain evidence="4">JBL SC #1</strain>
    </source>
</reference>
<protein>
    <recommendedName>
        <fullName evidence="3">Thrombospondin-like N-terminal domain-containing protein</fullName>
    </recommendedName>
</protein>
<organism evidence="4 5">
    <name type="scientific">Anolis carolinensis</name>
    <name type="common">Green anole</name>
    <name type="synonym">American chameleon</name>
    <dbReference type="NCBI Taxonomy" id="28377"/>
    <lineage>
        <taxon>Eukaryota</taxon>
        <taxon>Metazoa</taxon>
        <taxon>Chordata</taxon>
        <taxon>Craniata</taxon>
        <taxon>Vertebrata</taxon>
        <taxon>Euteleostomi</taxon>
        <taxon>Lepidosauria</taxon>
        <taxon>Squamata</taxon>
        <taxon>Bifurcata</taxon>
        <taxon>Unidentata</taxon>
        <taxon>Episquamata</taxon>
        <taxon>Toxicofera</taxon>
        <taxon>Iguania</taxon>
        <taxon>Dactyloidae</taxon>
        <taxon>Anolis</taxon>
    </lineage>
</organism>
<evidence type="ECO:0000313" key="4">
    <source>
        <dbReference type="Ensembl" id="ENSACAP00000001292.3"/>
    </source>
</evidence>
<dbReference type="Gene3D" id="2.60.120.200">
    <property type="match status" value="1"/>
</dbReference>
<dbReference type="AlphaFoldDB" id="L7MZG3"/>
<dbReference type="HOGENOM" id="CLU_033304_0_0_1"/>
<evidence type="ECO:0000256" key="1">
    <source>
        <dbReference type="ARBA" id="ARBA00022729"/>
    </source>
</evidence>
<evidence type="ECO:0000256" key="2">
    <source>
        <dbReference type="ARBA" id="ARBA00022737"/>
    </source>
</evidence>
<dbReference type="GeneTree" id="ENSGT01000000214708"/>
<reference evidence="4" key="2">
    <citation type="submission" date="2025-08" db="UniProtKB">
        <authorList>
            <consortium name="Ensembl"/>
        </authorList>
    </citation>
    <scope>IDENTIFICATION</scope>
</reference>
<feature type="domain" description="Thrombospondin-like N-terminal" evidence="3">
    <location>
        <begin position="5"/>
        <end position="190"/>
    </location>
</feature>
<dbReference type="eggNOG" id="KOG3544">
    <property type="taxonomic scope" value="Eukaryota"/>
</dbReference>
<evidence type="ECO:0000259" key="3">
    <source>
        <dbReference type="SMART" id="SM00210"/>
    </source>
</evidence>
<dbReference type="InParanoid" id="L7MZG3"/>
<name>L7MZG3_ANOCA</name>
<keyword evidence="1" id="KW-0732">Signal</keyword>
<dbReference type="SMART" id="SM00210">
    <property type="entry name" value="TSPN"/>
    <property type="match status" value="1"/>
</dbReference>
<sequence length="191" mass="21037">FLDGFVDVLQAFGVQEGKNGVSIAAGICTQRNGSEESDLAFRLENQTHFSVPTKQLFPDGSFPVDFSVLATLRALKGSQSFLLSVYDVRGVQQLGVEIGRSPVFLYEDQLGQPAPEDYPHFRRVNLADGKWHRIALSVEGENVSLSVDCEDPLILPLKRSKQPVVSIEGITLLGARRPDEDVFEKVRHPGS</sequence>
<dbReference type="InterPro" id="IPR048287">
    <property type="entry name" value="TSPN-like_N"/>
</dbReference>
<dbReference type="Pfam" id="PF02210">
    <property type="entry name" value="Laminin_G_2"/>
    <property type="match status" value="1"/>
</dbReference>
<dbReference type="Bgee" id="ENSACAG00000001184">
    <property type="expression patterns" value="Expressed in hemipenis and 9 other cell types or tissues"/>
</dbReference>
<proteinExistence type="predicted"/>
<dbReference type="InterPro" id="IPR013320">
    <property type="entry name" value="ConA-like_dom_sf"/>
</dbReference>
<accession>L7MZG3</accession>
<dbReference type="Proteomes" id="UP000001646">
    <property type="component" value="Unplaced"/>
</dbReference>
<dbReference type="InterPro" id="IPR001791">
    <property type="entry name" value="Laminin_G"/>
</dbReference>